<dbReference type="InterPro" id="IPR036047">
    <property type="entry name" value="F-box-like_dom_sf"/>
</dbReference>
<evidence type="ECO:0000259" key="2">
    <source>
        <dbReference type="PROSITE" id="PS50181"/>
    </source>
</evidence>
<keyword evidence="3" id="KW-0436">Ligase</keyword>
<protein>
    <submittedName>
        <fullName evidence="3">Putative scf ubiquitin ligase skp2 component</fullName>
    </submittedName>
</protein>
<dbReference type="GO" id="GO:0019005">
    <property type="term" value="C:SCF ubiquitin ligase complex"/>
    <property type="evidence" value="ECO:0007669"/>
    <property type="project" value="TreeGrafter"/>
</dbReference>
<accession>A0A6M2DPS3</accession>
<organism evidence="3">
    <name type="scientific">Xenopsylla cheopis</name>
    <name type="common">Oriental rat flea</name>
    <name type="synonym">Pulex cheopis</name>
    <dbReference type="NCBI Taxonomy" id="163159"/>
    <lineage>
        <taxon>Eukaryota</taxon>
        <taxon>Metazoa</taxon>
        <taxon>Ecdysozoa</taxon>
        <taxon>Arthropoda</taxon>
        <taxon>Hexapoda</taxon>
        <taxon>Insecta</taxon>
        <taxon>Pterygota</taxon>
        <taxon>Neoptera</taxon>
        <taxon>Endopterygota</taxon>
        <taxon>Siphonaptera</taxon>
        <taxon>Pulicidae</taxon>
        <taxon>Xenopsyllinae</taxon>
        <taxon>Xenopsylla</taxon>
    </lineage>
</organism>
<dbReference type="SUPFAM" id="SSF81383">
    <property type="entry name" value="F-box domain"/>
    <property type="match status" value="1"/>
</dbReference>
<dbReference type="PROSITE" id="PS50181">
    <property type="entry name" value="FBOX"/>
    <property type="match status" value="1"/>
</dbReference>
<dbReference type="SMART" id="SM00367">
    <property type="entry name" value="LRR_CC"/>
    <property type="match status" value="2"/>
</dbReference>
<dbReference type="SUPFAM" id="SSF52047">
    <property type="entry name" value="RNI-like"/>
    <property type="match status" value="1"/>
</dbReference>
<dbReference type="InterPro" id="IPR032675">
    <property type="entry name" value="LRR_dom_sf"/>
</dbReference>
<dbReference type="EMBL" id="GIIL01004178">
    <property type="protein sequence ID" value="NOV47904.1"/>
    <property type="molecule type" value="Transcribed_RNA"/>
</dbReference>
<dbReference type="GO" id="GO:0016874">
    <property type="term" value="F:ligase activity"/>
    <property type="evidence" value="ECO:0007669"/>
    <property type="project" value="UniProtKB-KW"/>
</dbReference>
<evidence type="ECO:0000256" key="1">
    <source>
        <dbReference type="ARBA" id="ARBA00022786"/>
    </source>
</evidence>
<evidence type="ECO:0000313" key="3">
    <source>
        <dbReference type="EMBL" id="NOV47904.1"/>
    </source>
</evidence>
<dbReference type="PANTHER" id="PTHR13318">
    <property type="entry name" value="PARTNER OF PAIRED, ISOFORM B-RELATED"/>
    <property type="match status" value="1"/>
</dbReference>
<proteinExistence type="predicted"/>
<feature type="domain" description="F-box" evidence="2">
    <location>
        <begin position="44"/>
        <end position="90"/>
    </location>
</feature>
<dbReference type="AlphaFoldDB" id="A0A6M2DPS3"/>
<dbReference type="InterPro" id="IPR006553">
    <property type="entry name" value="Leu-rich_rpt_Cys-con_subtyp"/>
</dbReference>
<sequence>MDPCCSSAQKRKAAQLNDDQLNLSSDEQNCKRRALDIDANDAGQTELLSLPDDVLYIILSSLHPRDRLEMSLTCRRMLALVSSSVVWKNIDCRPLHVNNLMFQKLIKFLSFGTYALSIRGYAMKHLQADIEPTVTPQILQIIKDKCSKIKILRIEEDLIHNVAMKDLPSTIEELSLAGSANRYFHSENAVPYFFRIERHLPYLTILCLKQCRWFEPHALMILSKLPHLLSLDVSQCTRLGECVPYFSLAMRHGFKKLRILDLRHTLLGDSEISCLKSLPCLTELLMECPTNLQQESVSENMPLNRNPVVVIRPLDRPHVNNLLQPRRELQANAVRQLNEENIQVPFHIPQFHGFPNNRQANEAIWQQQIVIHINRNIEENHIQQELPQIHVIPGLNIIENQNPMGGADPGFVMRDIILGLNNGHIHMPHLPAESLITDRAICGFGNSVAINELNLIRIQGEHAAEECESLLERIVVRNYTLVTDRSLRHLANAIPHLKYLDVRGTTVTRQGVEKFKHDCPNCNIISDIEF</sequence>
<reference evidence="3" key="1">
    <citation type="submission" date="2020-03" db="EMBL/GenBank/DDBJ databases">
        <title>Transcriptomic Profiling of the Digestive Tract of the Rat Flea, Xenopsylla cheopis, Following Blood Feeding and Infection with Yersinia pestis.</title>
        <authorList>
            <person name="Bland D.M."/>
            <person name="Martens C.A."/>
            <person name="Virtaneva K."/>
            <person name="Kanakabandi K."/>
            <person name="Long D."/>
            <person name="Rosenke R."/>
            <person name="Saturday G.A."/>
            <person name="Hoyt F.H."/>
            <person name="Bruno D.P."/>
            <person name="Ribeiro J.M.C."/>
            <person name="Hinnebusch J."/>
        </authorList>
    </citation>
    <scope>NUCLEOTIDE SEQUENCE</scope>
</reference>
<keyword evidence="1" id="KW-0833">Ubl conjugation pathway</keyword>
<dbReference type="Gene3D" id="1.20.1280.50">
    <property type="match status" value="1"/>
</dbReference>
<dbReference type="Pfam" id="PF12937">
    <property type="entry name" value="F-box-like"/>
    <property type="match status" value="1"/>
</dbReference>
<dbReference type="InterPro" id="IPR001810">
    <property type="entry name" value="F-box_dom"/>
</dbReference>
<dbReference type="GO" id="GO:0031146">
    <property type="term" value="P:SCF-dependent proteasomal ubiquitin-dependent protein catabolic process"/>
    <property type="evidence" value="ECO:0007669"/>
    <property type="project" value="TreeGrafter"/>
</dbReference>
<dbReference type="Gene3D" id="3.80.10.10">
    <property type="entry name" value="Ribonuclease Inhibitor"/>
    <property type="match status" value="2"/>
</dbReference>
<dbReference type="SMART" id="SM00256">
    <property type="entry name" value="FBOX"/>
    <property type="match status" value="1"/>
</dbReference>
<name>A0A6M2DPS3_XENCH</name>